<protein>
    <recommendedName>
        <fullName evidence="3">NTF2-related export protein</fullName>
    </recommendedName>
</protein>
<dbReference type="PROSITE" id="PS50177">
    <property type="entry name" value="NTF2_DOMAIN"/>
    <property type="match status" value="1"/>
</dbReference>
<evidence type="ECO:0000256" key="2">
    <source>
        <dbReference type="ARBA" id="ARBA00053082"/>
    </source>
</evidence>
<organism evidence="5 6">
    <name type="scientific">Golovinomyces cichoracearum</name>
    <dbReference type="NCBI Taxonomy" id="62708"/>
    <lineage>
        <taxon>Eukaryota</taxon>
        <taxon>Fungi</taxon>
        <taxon>Dikarya</taxon>
        <taxon>Ascomycota</taxon>
        <taxon>Pezizomycotina</taxon>
        <taxon>Leotiomycetes</taxon>
        <taxon>Erysiphales</taxon>
        <taxon>Erysiphaceae</taxon>
        <taxon>Golovinomyces</taxon>
    </lineage>
</organism>
<comment type="function">
    <text evidence="2">Facilitates protein transport into the nucleus. Could be part of a multicomponent system of cytosolic factors that assemble at the pore complex during nuclear import.</text>
</comment>
<dbReference type="GO" id="GO:0006606">
    <property type="term" value="P:protein import into nucleus"/>
    <property type="evidence" value="ECO:0007669"/>
    <property type="project" value="UniProtKB-ARBA"/>
</dbReference>
<dbReference type="OrthoDB" id="6507044at2759"/>
<proteinExistence type="predicted"/>
<dbReference type="CDD" id="cd00780">
    <property type="entry name" value="NTF2"/>
    <property type="match status" value="1"/>
</dbReference>
<dbReference type="InterPro" id="IPR002075">
    <property type="entry name" value="NTF2_dom"/>
</dbReference>
<name>A0A420J6E2_9PEZI</name>
<reference evidence="5 6" key="1">
    <citation type="journal article" date="2018" name="BMC Genomics">
        <title>Comparative genome analyses reveal sequence features reflecting distinct modes of host-adaptation between dicot and monocot powdery mildew.</title>
        <authorList>
            <person name="Wu Y."/>
            <person name="Ma X."/>
            <person name="Pan Z."/>
            <person name="Kale S.D."/>
            <person name="Song Y."/>
            <person name="King H."/>
            <person name="Zhang Q."/>
            <person name="Presley C."/>
            <person name="Deng X."/>
            <person name="Wei C.I."/>
            <person name="Xiao S."/>
        </authorList>
    </citation>
    <scope>NUCLEOTIDE SEQUENCE [LARGE SCALE GENOMIC DNA]</scope>
    <source>
        <strain evidence="5">UCSC1</strain>
    </source>
</reference>
<evidence type="ECO:0000313" key="5">
    <source>
        <dbReference type="EMBL" id="RKF82352.1"/>
    </source>
</evidence>
<comment type="function">
    <text evidence="3">Has a role in nuclear-cytoplasmic transport of proteins and mRNAs.</text>
</comment>
<sequence length="131" mass="14910">MEEIAGIARQFIEFYYNQFDVDRKQLAFLYRDNSMLTFESTTVQGATAIVEKLSSLPFQKVRHAVSTLDAQPSGSQGEIIILVTGQLLLTRGHMQVDEEDRPMSYSQTFQLKPCSQGSFYVFNDIFRLVLG</sequence>
<evidence type="ECO:0000259" key="4">
    <source>
        <dbReference type="PROSITE" id="PS50177"/>
    </source>
</evidence>
<dbReference type="PANTHER" id="PTHR12612">
    <property type="entry name" value="NUCLEAR TRANSPORT FACTOR 2"/>
    <property type="match status" value="1"/>
</dbReference>
<dbReference type="SUPFAM" id="SSF54427">
    <property type="entry name" value="NTF2-like"/>
    <property type="match status" value="1"/>
</dbReference>
<dbReference type="FunFam" id="3.10.450.50:FF:000005">
    <property type="entry name" value="Nuclear transport factor 2"/>
    <property type="match status" value="1"/>
</dbReference>
<feature type="domain" description="NTF2" evidence="4">
    <location>
        <begin position="7"/>
        <end position="128"/>
    </location>
</feature>
<comment type="caution">
    <text evidence="5">The sequence shown here is derived from an EMBL/GenBank/DDBJ whole genome shotgun (WGS) entry which is preliminary data.</text>
</comment>
<keyword evidence="3" id="KW-0813">Transport</keyword>
<dbReference type="GO" id="GO:0005737">
    <property type="term" value="C:cytoplasm"/>
    <property type="evidence" value="ECO:0007669"/>
    <property type="project" value="UniProtKB-SubCell"/>
</dbReference>
<evidence type="ECO:0000256" key="1">
    <source>
        <dbReference type="ARBA" id="ARBA00022490"/>
    </source>
</evidence>
<keyword evidence="3" id="KW-0653">Protein transport</keyword>
<dbReference type="GO" id="GO:0051028">
    <property type="term" value="P:mRNA transport"/>
    <property type="evidence" value="ECO:0007669"/>
    <property type="project" value="UniProtKB-UniRule"/>
</dbReference>
<gene>
    <name evidence="5" type="ORF">GcC1_015015</name>
</gene>
<evidence type="ECO:0000313" key="6">
    <source>
        <dbReference type="Proteomes" id="UP000285405"/>
    </source>
</evidence>
<dbReference type="Gene3D" id="3.10.450.50">
    <property type="match status" value="1"/>
</dbReference>
<dbReference type="GO" id="GO:0005635">
    <property type="term" value="C:nuclear envelope"/>
    <property type="evidence" value="ECO:0007669"/>
    <property type="project" value="UniProtKB-ARBA"/>
</dbReference>
<dbReference type="EMBL" id="MCBR01001585">
    <property type="protein sequence ID" value="RKF82352.1"/>
    <property type="molecule type" value="Genomic_DNA"/>
</dbReference>
<dbReference type="AlphaFoldDB" id="A0A420J6E2"/>
<dbReference type="InterPro" id="IPR045875">
    <property type="entry name" value="NTF2"/>
</dbReference>
<dbReference type="InterPro" id="IPR018222">
    <property type="entry name" value="Nuclear_transport_factor_2_euk"/>
</dbReference>
<evidence type="ECO:0000256" key="3">
    <source>
        <dbReference type="RuleBase" id="RU369002"/>
    </source>
</evidence>
<comment type="subcellular location">
    <subcellularLocation>
        <location evidence="3">Cytoplasm</location>
    </subcellularLocation>
    <subcellularLocation>
        <location evidence="3">Nucleus</location>
    </subcellularLocation>
</comment>
<keyword evidence="3" id="KW-0539">Nucleus</keyword>
<dbReference type="Proteomes" id="UP000285405">
    <property type="component" value="Unassembled WGS sequence"/>
</dbReference>
<dbReference type="Pfam" id="PF02136">
    <property type="entry name" value="NTF2"/>
    <property type="match status" value="1"/>
</dbReference>
<dbReference type="InterPro" id="IPR032710">
    <property type="entry name" value="NTF2-like_dom_sf"/>
</dbReference>
<keyword evidence="1 3" id="KW-0963">Cytoplasm</keyword>
<accession>A0A420J6E2</accession>